<gene>
    <name evidence="1" type="ORF">RR46_03250</name>
</gene>
<dbReference type="AlphaFoldDB" id="A0A194QGU3"/>
<evidence type="ECO:0000313" key="1">
    <source>
        <dbReference type="EMBL" id="KPJ04639.1"/>
    </source>
</evidence>
<proteinExistence type="predicted"/>
<sequence>MSDAVRPVASHDAVSRQRIAGTPAVRQSLSVCELSACLLHNGCADRRHCGGSCYAERGDEYIDYGDEEDAEDCHVIDLVSFADLLLVFDVVPTVHDKANANSNL</sequence>
<name>A0A194QGU3_PAPXU</name>
<protein>
    <submittedName>
        <fullName evidence="1">Uncharacterized protein</fullName>
    </submittedName>
</protein>
<organism evidence="1 2">
    <name type="scientific">Papilio xuthus</name>
    <name type="common">Asian swallowtail butterfly</name>
    <dbReference type="NCBI Taxonomy" id="66420"/>
    <lineage>
        <taxon>Eukaryota</taxon>
        <taxon>Metazoa</taxon>
        <taxon>Ecdysozoa</taxon>
        <taxon>Arthropoda</taxon>
        <taxon>Hexapoda</taxon>
        <taxon>Insecta</taxon>
        <taxon>Pterygota</taxon>
        <taxon>Neoptera</taxon>
        <taxon>Endopterygota</taxon>
        <taxon>Lepidoptera</taxon>
        <taxon>Glossata</taxon>
        <taxon>Ditrysia</taxon>
        <taxon>Papilionoidea</taxon>
        <taxon>Papilionidae</taxon>
        <taxon>Papilioninae</taxon>
        <taxon>Papilio</taxon>
    </lineage>
</organism>
<reference evidence="1 2" key="1">
    <citation type="journal article" date="2015" name="Nat. Commun.">
        <title>Outbred genome sequencing and CRISPR/Cas9 gene editing in butterflies.</title>
        <authorList>
            <person name="Li X."/>
            <person name="Fan D."/>
            <person name="Zhang W."/>
            <person name="Liu G."/>
            <person name="Zhang L."/>
            <person name="Zhao L."/>
            <person name="Fang X."/>
            <person name="Chen L."/>
            <person name="Dong Y."/>
            <person name="Chen Y."/>
            <person name="Ding Y."/>
            <person name="Zhao R."/>
            <person name="Feng M."/>
            <person name="Zhu Y."/>
            <person name="Feng Y."/>
            <person name="Jiang X."/>
            <person name="Zhu D."/>
            <person name="Xiang H."/>
            <person name="Feng X."/>
            <person name="Li S."/>
            <person name="Wang J."/>
            <person name="Zhang G."/>
            <person name="Kronforst M.R."/>
            <person name="Wang W."/>
        </authorList>
    </citation>
    <scope>NUCLEOTIDE SEQUENCE [LARGE SCALE GENOMIC DNA]</scope>
    <source>
        <strain evidence="1">Ya'a_city_454_Px</strain>
        <tissue evidence="1">Whole body</tissue>
    </source>
</reference>
<dbReference type="Proteomes" id="UP000053268">
    <property type="component" value="Unassembled WGS sequence"/>
</dbReference>
<keyword evidence="2" id="KW-1185">Reference proteome</keyword>
<dbReference type="EMBL" id="KQ458880">
    <property type="protein sequence ID" value="KPJ04639.1"/>
    <property type="molecule type" value="Genomic_DNA"/>
</dbReference>
<evidence type="ECO:0000313" key="2">
    <source>
        <dbReference type="Proteomes" id="UP000053268"/>
    </source>
</evidence>
<accession>A0A194QGU3</accession>